<reference evidence="9 10" key="1">
    <citation type="submission" date="2024-02" db="EMBL/GenBank/DDBJ databases">
        <title>De novo assembly and annotation of 12 fungi associated with fruit tree decline syndrome in Ontario, Canada.</title>
        <authorList>
            <person name="Sulman M."/>
            <person name="Ellouze W."/>
            <person name="Ilyukhin E."/>
        </authorList>
    </citation>
    <scope>NUCLEOTIDE SEQUENCE [LARGE SCALE GENOMIC DNA]</scope>
    <source>
        <strain evidence="9 10">M169</strain>
    </source>
</reference>
<organism evidence="9 10">
    <name type="scientific">Diaporthe eres</name>
    <name type="common">Phomopsis oblonga</name>
    <dbReference type="NCBI Taxonomy" id="83184"/>
    <lineage>
        <taxon>Eukaryota</taxon>
        <taxon>Fungi</taxon>
        <taxon>Dikarya</taxon>
        <taxon>Ascomycota</taxon>
        <taxon>Pezizomycotina</taxon>
        <taxon>Sordariomycetes</taxon>
        <taxon>Sordariomycetidae</taxon>
        <taxon>Diaporthales</taxon>
        <taxon>Diaporthaceae</taxon>
        <taxon>Diaporthe</taxon>
        <taxon>Diaporthe eres species complex</taxon>
    </lineage>
</organism>
<evidence type="ECO:0000256" key="2">
    <source>
        <dbReference type="ARBA" id="ARBA00022692"/>
    </source>
</evidence>
<proteinExistence type="inferred from homology"/>
<accession>A0ABR1PF22</accession>
<dbReference type="PANTHER" id="PTHR33048:SF129">
    <property type="entry name" value="INTEGRAL MEMBRANE PROTEIN-RELATED"/>
    <property type="match status" value="1"/>
</dbReference>
<evidence type="ECO:0000256" key="1">
    <source>
        <dbReference type="ARBA" id="ARBA00004141"/>
    </source>
</evidence>
<evidence type="ECO:0000313" key="10">
    <source>
        <dbReference type="Proteomes" id="UP001430848"/>
    </source>
</evidence>
<dbReference type="PANTHER" id="PTHR33048">
    <property type="entry name" value="PTH11-LIKE INTEGRAL MEMBRANE PROTEIN (AFU_ORTHOLOGUE AFUA_5G11245)"/>
    <property type="match status" value="1"/>
</dbReference>
<feature type="domain" description="Rhodopsin" evidence="8">
    <location>
        <begin position="77"/>
        <end position="331"/>
    </location>
</feature>
<evidence type="ECO:0000256" key="6">
    <source>
        <dbReference type="SAM" id="MobiDB-lite"/>
    </source>
</evidence>
<feature type="transmembrane region" description="Helical" evidence="7">
    <location>
        <begin position="120"/>
        <end position="141"/>
    </location>
</feature>
<comment type="caution">
    <text evidence="9">The sequence shown here is derived from an EMBL/GenBank/DDBJ whole genome shotgun (WGS) entry which is preliminary data.</text>
</comment>
<feature type="transmembrane region" description="Helical" evidence="7">
    <location>
        <begin position="153"/>
        <end position="176"/>
    </location>
</feature>
<evidence type="ECO:0000256" key="3">
    <source>
        <dbReference type="ARBA" id="ARBA00022989"/>
    </source>
</evidence>
<evidence type="ECO:0000256" key="7">
    <source>
        <dbReference type="SAM" id="Phobius"/>
    </source>
</evidence>
<keyword evidence="2 7" id="KW-0812">Transmembrane</keyword>
<feature type="region of interest" description="Disordered" evidence="6">
    <location>
        <begin position="404"/>
        <end position="439"/>
    </location>
</feature>
<feature type="transmembrane region" description="Helical" evidence="7">
    <location>
        <begin position="188"/>
        <end position="212"/>
    </location>
</feature>
<sequence>MSSNSSAILGNPPNNQDDFFIVRGIFRSVGLFSANASRGWITVPKEPAGYVYETKQPGIIAGMVIVILLISVVTATRLALRYYSTKMVFGSDDWVILAAAKWGKDSISTQLTSSDPQSIAVTYPILQILMVVQGGAGHHVWEVTYAQYNVYAYYGRVCQIIFYIAVGLIKISITLFIRRIVDCISRFWTVITDLFLAVEVAYVLLAIFWQVLLCKPPRASWDRWYAGSLGSPASCLDNTLSVRTLRVAHLALGVLLLLTPVVILWNVRMRWQKKARLFLIWAAGALSVIGGLLQQLQTISKDSTWSYTDILVWTCLDLCMGTITASLPVMDGWLFGSWGGTVNGGSSAAAAGIQGGSGGTAASSAFRRAAVAGSGSGSGSQENFIRVDHEVELTYTPTKTSSPFDNDAVFSKHGGADVGSEAWERQNGPTVPANVQYRP</sequence>
<evidence type="ECO:0000259" key="8">
    <source>
        <dbReference type="Pfam" id="PF20684"/>
    </source>
</evidence>
<feature type="transmembrane region" description="Helical" evidence="7">
    <location>
        <begin position="247"/>
        <end position="265"/>
    </location>
</feature>
<comment type="subcellular location">
    <subcellularLocation>
        <location evidence="1">Membrane</location>
        <topology evidence="1">Multi-pass membrane protein</topology>
    </subcellularLocation>
</comment>
<dbReference type="InterPro" id="IPR052337">
    <property type="entry name" value="SAT4-like"/>
</dbReference>
<keyword evidence="10" id="KW-1185">Reference proteome</keyword>
<gene>
    <name evidence="9" type="ORF">SLS63_004045</name>
</gene>
<feature type="transmembrane region" description="Helical" evidence="7">
    <location>
        <begin position="59"/>
        <end position="80"/>
    </location>
</feature>
<dbReference type="Proteomes" id="UP001430848">
    <property type="component" value="Unassembled WGS sequence"/>
</dbReference>
<keyword evidence="4 7" id="KW-0472">Membrane</keyword>
<keyword evidence="3 7" id="KW-1133">Transmembrane helix</keyword>
<comment type="similarity">
    <text evidence="5">Belongs to the SAT4 family.</text>
</comment>
<dbReference type="InterPro" id="IPR049326">
    <property type="entry name" value="Rhodopsin_dom_fungi"/>
</dbReference>
<evidence type="ECO:0000256" key="4">
    <source>
        <dbReference type="ARBA" id="ARBA00023136"/>
    </source>
</evidence>
<protein>
    <recommendedName>
        <fullName evidence="8">Rhodopsin domain-containing protein</fullName>
    </recommendedName>
</protein>
<dbReference type="EMBL" id="JAKNSF020000014">
    <property type="protein sequence ID" value="KAK7735060.1"/>
    <property type="molecule type" value="Genomic_DNA"/>
</dbReference>
<name>A0ABR1PF22_DIAER</name>
<feature type="transmembrane region" description="Helical" evidence="7">
    <location>
        <begin position="277"/>
        <end position="296"/>
    </location>
</feature>
<evidence type="ECO:0000313" key="9">
    <source>
        <dbReference type="EMBL" id="KAK7735060.1"/>
    </source>
</evidence>
<evidence type="ECO:0000256" key="5">
    <source>
        <dbReference type="ARBA" id="ARBA00038359"/>
    </source>
</evidence>
<dbReference type="Pfam" id="PF20684">
    <property type="entry name" value="Fung_rhodopsin"/>
    <property type="match status" value="1"/>
</dbReference>